<keyword evidence="7" id="KW-0539">Nucleus</keyword>
<feature type="compositionally biased region" description="Polar residues" evidence="8">
    <location>
        <begin position="322"/>
        <end position="331"/>
    </location>
</feature>
<feature type="compositionally biased region" description="Polar residues" evidence="8">
    <location>
        <begin position="179"/>
        <end position="196"/>
    </location>
</feature>
<evidence type="ECO:0000256" key="2">
    <source>
        <dbReference type="ARBA" id="ARBA00022723"/>
    </source>
</evidence>
<dbReference type="GO" id="GO:0008270">
    <property type="term" value="F:zinc ion binding"/>
    <property type="evidence" value="ECO:0007669"/>
    <property type="project" value="InterPro"/>
</dbReference>
<keyword evidence="11" id="KW-1185">Reference proteome</keyword>
<keyword evidence="2" id="KW-0479">Metal-binding</keyword>
<dbReference type="OrthoDB" id="65716at2759"/>
<dbReference type="Pfam" id="PF00172">
    <property type="entry name" value="Zn_clus"/>
    <property type="match status" value="1"/>
</dbReference>
<evidence type="ECO:0000313" key="10">
    <source>
        <dbReference type="EMBL" id="KOS14690.1"/>
    </source>
</evidence>
<evidence type="ECO:0000313" key="11">
    <source>
        <dbReference type="Proteomes" id="UP000037751"/>
    </source>
</evidence>
<sequence length="679" mass="74330">MACIYCRRSHMTCDENRPCQRCIKRDIGHLCRNEVTPPNAGSARNRNARKQVANATVTQQPNAMLAAPPMIGVNGMQTNPTVMRHDLSTNATSPSLMALEHSMSNVHRPSFHADSLAGHPMTSSNFESAGIPPFDVNFSSSHSDASLASSPKSKRELDPAMPLLRQLQSISSSAPSSAETVSLHSFNNPSSQSMFTDPSFAMRPSAMRQEGEKGPSVLGTQLGNTAWLGLGGSMHHTGDAGGGSELNLLSEFLESLDDHGVSQTDDVTSFQQPSDNNMSGPMSLFQRPSTNSLLDTPPSMVGDTMDPSSASFTHDPTLGFLPSTSVRTGNYSPMMRPHRRTLSDVAGIKEGSNEAQDTSEVMAASTPCIGTSLEQQSSQGQRSALYPPYISKTATKTERFLLTAADQSDGSRDERLHKVIQAKWEAGLLRPYNHVHGYARLNQWMEKNVSASSRRRILKPLTVFQPVFSALAKNLTSFDLMYIEESFERLLLNYDRVFSIQGIPACLWRRTGEIYKGNKEFAELVGIPIESLRDGRVCIYELMAEESAVNYWEKYGSVSFDPSQKAVLTMCKLRTNNQALASAMNTAHSEKKTEPSDAQKEGSNDPLDQDATNQPDMTSKESMTTTATKPPADPLEVKARAKEPACISCCFSFTIRRDKWNVPTMIVGNFLPTHPAPTS</sequence>
<feature type="region of interest" description="Disordered" evidence="8">
    <location>
        <begin position="312"/>
        <end position="336"/>
    </location>
</feature>
<evidence type="ECO:0000256" key="4">
    <source>
        <dbReference type="ARBA" id="ARBA00023015"/>
    </source>
</evidence>
<evidence type="ECO:0000256" key="6">
    <source>
        <dbReference type="ARBA" id="ARBA00023163"/>
    </source>
</evidence>
<evidence type="ECO:0000256" key="3">
    <source>
        <dbReference type="ARBA" id="ARBA00022833"/>
    </source>
</evidence>
<dbReference type="GO" id="GO:0005634">
    <property type="term" value="C:nucleus"/>
    <property type="evidence" value="ECO:0007669"/>
    <property type="project" value="UniProtKB-SubCell"/>
</dbReference>
<dbReference type="AlphaFoldDB" id="A0A0M8MVM7"/>
<keyword evidence="4" id="KW-0805">Transcription regulation</keyword>
<reference evidence="10 11" key="1">
    <citation type="submission" date="2015-07" db="EMBL/GenBank/DDBJ databases">
        <title>Draft Genome Sequence of Malassezia furfur CBS1878 and Malassezia pachydermatis CBS1879.</title>
        <authorList>
            <person name="Triana S."/>
            <person name="Ohm R."/>
            <person name="Gonzalez A."/>
            <person name="DeCock H."/>
            <person name="Restrepo S."/>
            <person name="Celis A."/>
        </authorList>
    </citation>
    <scope>NUCLEOTIDE SEQUENCE [LARGE SCALE GENOMIC DNA]</scope>
    <source>
        <strain evidence="10 11">CBS 1879</strain>
    </source>
</reference>
<dbReference type="PANTHER" id="PTHR31986:SF7">
    <property type="entry name" value="REGULATOR OF DRUG SENSITIVITY 2"/>
    <property type="match status" value="1"/>
</dbReference>
<dbReference type="Gene3D" id="4.10.240.10">
    <property type="entry name" value="Zn(2)-C6 fungal-type DNA-binding domain"/>
    <property type="match status" value="1"/>
</dbReference>
<dbReference type="PROSITE" id="PS50048">
    <property type="entry name" value="ZN2_CY6_FUNGAL_2"/>
    <property type="match status" value="1"/>
</dbReference>
<proteinExistence type="predicted"/>
<dbReference type="Proteomes" id="UP000037751">
    <property type="component" value="Unassembled WGS sequence"/>
</dbReference>
<comment type="subcellular location">
    <subcellularLocation>
        <location evidence="1">Nucleus</location>
    </subcellularLocation>
</comment>
<evidence type="ECO:0000256" key="8">
    <source>
        <dbReference type="SAM" id="MobiDB-lite"/>
    </source>
</evidence>
<feature type="domain" description="Zn(2)-C6 fungal-type" evidence="9">
    <location>
        <begin position="2"/>
        <end position="33"/>
    </location>
</feature>
<dbReference type="FunFam" id="4.10.240.10:FF:000002">
    <property type="entry name" value="Zn cluster transcription factor Rds2"/>
    <property type="match status" value="1"/>
</dbReference>
<keyword evidence="6" id="KW-0804">Transcription</keyword>
<name>A0A0M8MVM7_9BASI</name>
<dbReference type="SMART" id="SM00066">
    <property type="entry name" value="GAL4"/>
    <property type="match status" value="1"/>
</dbReference>
<dbReference type="GO" id="GO:0000981">
    <property type="term" value="F:DNA-binding transcription factor activity, RNA polymerase II-specific"/>
    <property type="evidence" value="ECO:0007669"/>
    <property type="project" value="InterPro"/>
</dbReference>
<feature type="compositionally biased region" description="Basic and acidic residues" evidence="8">
    <location>
        <begin position="588"/>
        <end position="603"/>
    </location>
</feature>
<protein>
    <submittedName>
        <fullName evidence="10">Rds2-regulator of drug sensitivity</fullName>
    </submittedName>
</protein>
<dbReference type="STRING" id="77020.A0A0M8MVM7"/>
<dbReference type="Pfam" id="PF24990">
    <property type="entry name" value="PAS_13"/>
    <property type="match status" value="1"/>
</dbReference>
<dbReference type="PANTHER" id="PTHR31986">
    <property type="entry name" value="REGULATOR OF DRUG SENSITIVITY 2"/>
    <property type="match status" value="1"/>
</dbReference>
<keyword evidence="5" id="KW-0238">DNA-binding</keyword>
<feature type="region of interest" description="Disordered" evidence="8">
    <location>
        <begin position="168"/>
        <end position="198"/>
    </location>
</feature>
<keyword evidence="3" id="KW-0862">Zinc</keyword>
<dbReference type="InterPro" id="IPR001138">
    <property type="entry name" value="Zn2Cys6_DnaBD"/>
</dbReference>
<accession>A0A0M8MVM7</accession>
<dbReference type="GeneID" id="28727023"/>
<comment type="caution">
    <text evidence="10">The sequence shown here is derived from an EMBL/GenBank/DDBJ whole genome shotgun (WGS) entry which is preliminary data.</text>
</comment>
<dbReference type="InterPro" id="IPR056751">
    <property type="entry name" value="PAS_13"/>
</dbReference>
<dbReference type="RefSeq" id="XP_017992322.1">
    <property type="nucleotide sequence ID" value="XM_018135148.1"/>
</dbReference>
<evidence type="ECO:0000256" key="7">
    <source>
        <dbReference type="ARBA" id="ARBA00023242"/>
    </source>
</evidence>
<dbReference type="SUPFAM" id="SSF57701">
    <property type="entry name" value="Zn2/Cys6 DNA-binding domain"/>
    <property type="match status" value="1"/>
</dbReference>
<dbReference type="GO" id="GO:0000977">
    <property type="term" value="F:RNA polymerase II transcription regulatory region sequence-specific DNA binding"/>
    <property type="evidence" value="ECO:0007669"/>
    <property type="project" value="TreeGrafter"/>
</dbReference>
<dbReference type="CDD" id="cd00067">
    <property type="entry name" value="GAL4"/>
    <property type="match status" value="1"/>
</dbReference>
<feature type="compositionally biased region" description="Low complexity" evidence="8">
    <location>
        <begin position="169"/>
        <end position="178"/>
    </location>
</feature>
<feature type="region of interest" description="Disordered" evidence="8">
    <location>
        <begin position="583"/>
        <end position="636"/>
    </location>
</feature>
<organism evidence="10 11">
    <name type="scientific">Malassezia pachydermatis</name>
    <dbReference type="NCBI Taxonomy" id="77020"/>
    <lineage>
        <taxon>Eukaryota</taxon>
        <taxon>Fungi</taxon>
        <taxon>Dikarya</taxon>
        <taxon>Basidiomycota</taxon>
        <taxon>Ustilaginomycotina</taxon>
        <taxon>Malasseziomycetes</taxon>
        <taxon>Malasseziales</taxon>
        <taxon>Malasseziaceae</taxon>
        <taxon>Malassezia</taxon>
    </lineage>
</organism>
<dbReference type="EMBL" id="LGAV01000003">
    <property type="protein sequence ID" value="KOS14690.1"/>
    <property type="molecule type" value="Genomic_DNA"/>
</dbReference>
<evidence type="ECO:0000256" key="1">
    <source>
        <dbReference type="ARBA" id="ARBA00004123"/>
    </source>
</evidence>
<evidence type="ECO:0000256" key="5">
    <source>
        <dbReference type="ARBA" id="ARBA00023125"/>
    </source>
</evidence>
<dbReference type="PROSITE" id="PS00463">
    <property type="entry name" value="ZN2_CY6_FUNGAL_1"/>
    <property type="match status" value="1"/>
</dbReference>
<dbReference type="VEuPathDB" id="FungiDB:Malapachy_0632"/>
<dbReference type="InterPro" id="IPR053045">
    <property type="entry name" value="Zinc_cluster_trans_reg"/>
</dbReference>
<gene>
    <name evidence="10" type="ORF">Malapachy_0632</name>
</gene>
<evidence type="ECO:0000259" key="9">
    <source>
        <dbReference type="PROSITE" id="PS50048"/>
    </source>
</evidence>
<dbReference type="InterPro" id="IPR036864">
    <property type="entry name" value="Zn2-C6_fun-type_DNA-bd_sf"/>
</dbReference>
<feature type="compositionally biased region" description="Polar residues" evidence="8">
    <location>
        <begin position="610"/>
        <end position="628"/>
    </location>
</feature>